<reference evidence="1 2" key="1">
    <citation type="submission" date="2021-05" db="EMBL/GenBank/DDBJ databases">
        <title>Genome Assembly of Synthetic Allotetraploid Brassica napus Reveals Homoeologous Exchanges between Subgenomes.</title>
        <authorList>
            <person name="Davis J.T."/>
        </authorList>
    </citation>
    <scope>NUCLEOTIDE SEQUENCE [LARGE SCALE GENOMIC DNA]</scope>
    <source>
        <strain evidence="2">cv. Da-Ae</strain>
        <tissue evidence="1">Seedling</tissue>
    </source>
</reference>
<dbReference type="EMBL" id="JAGKQM010000015">
    <property type="protein sequence ID" value="KAH0876696.1"/>
    <property type="molecule type" value="Genomic_DNA"/>
</dbReference>
<protein>
    <submittedName>
        <fullName evidence="1">Uncharacterized protein</fullName>
    </submittedName>
</protein>
<evidence type="ECO:0000313" key="2">
    <source>
        <dbReference type="Proteomes" id="UP000824890"/>
    </source>
</evidence>
<name>A0ABQ7Z9C8_BRANA</name>
<proteinExistence type="predicted"/>
<evidence type="ECO:0000313" key="1">
    <source>
        <dbReference type="EMBL" id="KAH0876696.1"/>
    </source>
</evidence>
<accession>A0ABQ7Z9C8</accession>
<comment type="caution">
    <text evidence="1">The sequence shown here is derived from an EMBL/GenBank/DDBJ whole genome shotgun (WGS) entry which is preliminary data.</text>
</comment>
<organism evidence="1 2">
    <name type="scientific">Brassica napus</name>
    <name type="common">Rape</name>
    <dbReference type="NCBI Taxonomy" id="3708"/>
    <lineage>
        <taxon>Eukaryota</taxon>
        <taxon>Viridiplantae</taxon>
        <taxon>Streptophyta</taxon>
        <taxon>Embryophyta</taxon>
        <taxon>Tracheophyta</taxon>
        <taxon>Spermatophyta</taxon>
        <taxon>Magnoliopsida</taxon>
        <taxon>eudicotyledons</taxon>
        <taxon>Gunneridae</taxon>
        <taxon>Pentapetalae</taxon>
        <taxon>rosids</taxon>
        <taxon>malvids</taxon>
        <taxon>Brassicales</taxon>
        <taxon>Brassicaceae</taxon>
        <taxon>Brassiceae</taxon>
        <taxon>Brassica</taxon>
    </lineage>
</organism>
<dbReference type="Proteomes" id="UP000824890">
    <property type="component" value="Unassembled WGS sequence"/>
</dbReference>
<keyword evidence="2" id="KW-1185">Reference proteome</keyword>
<sequence length="220" mass="24194">MFFGQNFVRYLVIFLKAVLVEKFYGVDNHILELLLALSYSPTLLLLGAAASPISSPPALRILRHLDIIDSIKSGTLLTVVEVPVLISKHDASLPSYLTLLTSLGLSPASTAATSAMTLITDFPTTGMKSNARLSQFTVECINMVSDTSLFWYNCVLVSDTILMDERLVELRENAEKWKRLAVEAGREGGSCDKNMEAFVDEILLSEAEEVKDKDECSKGI</sequence>
<gene>
    <name evidence="1" type="ORF">HID58_064090</name>
</gene>